<dbReference type="Gene3D" id="3.40.50.410">
    <property type="entry name" value="von Willebrand factor, type A domain"/>
    <property type="match status" value="1"/>
</dbReference>
<dbReference type="InterPro" id="IPR057615">
    <property type="entry name" value="Ig_VWA7"/>
</dbReference>
<dbReference type="Pfam" id="PF25106">
    <property type="entry name" value="VWA_4"/>
    <property type="match status" value="1"/>
</dbReference>
<dbReference type="Proteomes" id="UP000694680">
    <property type="component" value="Chromosome 14"/>
</dbReference>
<dbReference type="RefSeq" id="XP_028321747.1">
    <property type="nucleotide sequence ID" value="XM_028465946.1"/>
</dbReference>
<reference evidence="10" key="3">
    <citation type="submission" date="2025-09" db="UniProtKB">
        <authorList>
            <consortium name="Ensembl"/>
        </authorList>
    </citation>
    <scope>IDENTIFICATION</scope>
</reference>
<proteinExistence type="predicted"/>
<dbReference type="GeneID" id="114475259"/>
<dbReference type="InterPro" id="IPR056861">
    <property type="entry name" value="HMCN1-like_VWA"/>
</dbReference>
<reference evidence="10" key="1">
    <citation type="submission" date="2020-06" db="EMBL/GenBank/DDBJ databases">
        <authorList>
            <consortium name="Wellcome Sanger Institute Data Sharing"/>
        </authorList>
    </citation>
    <scope>NUCLEOTIDE SEQUENCE [LARGE SCALE GENOMIC DNA]</scope>
</reference>
<dbReference type="OrthoDB" id="301415at2759"/>
<dbReference type="InterPro" id="IPR056862">
    <property type="entry name" value="VWA7_N"/>
</dbReference>
<evidence type="ECO:0000313" key="11">
    <source>
        <dbReference type="Proteomes" id="UP000694680"/>
    </source>
</evidence>
<evidence type="ECO:0000313" key="10">
    <source>
        <dbReference type="Ensembl" id="ENSGWIP00000008085.1"/>
    </source>
</evidence>
<name>A0A8C5DK81_GOUWI</name>
<dbReference type="PANTHER" id="PTHR14905">
    <property type="entry name" value="NG37"/>
    <property type="match status" value="1"/>
</dbReference>
<organism evidence="10 11">
    <name type="scientific">Gouania willdenowi</name>
    <name type="common">Blunt-snouted clingfish</name>
    <name type="synonym">Lepadogaster willdenowi</name>
    <dbReference type="NCBI Taxonomy" id="441366"/>
    <lineage>
        <taxon>Eukaryota</taxon>
        <taxon>Metazoa</taxon>
        <taxon>Chordata</taxon>
        <taxon>Craniata</taxon>
        <taxon>Vertebrata</taxon>
        <taxon>Euteleostomi</taxon>
        <taxon>Actinopterygii</taxon>
        <taxon>Neopterygii</taxon>
        <taxon>Teleostei</taxon>
        <taxon>Neoteleostei</taxon>
        <taxon>Acanthomorphata</taxon>
        <taxon>Ovalentaria</taxon>
        <taxon>Blenniimorphae</taxon>
        <taxon>Blenniiformes</taxon>
        <taxon>Gobiesocoidei</taxon>
        <taxon>Gobiesocidae</taxon>
        <taxon>Gobiesocinae</taxon>
        <taxon>Gouania</taxon>
    </lineage>
</organism>
<evidence type="ECO:0000256" key="1">
    <source>
        <dbReference type="ARBA" id="ARBA00004613"/>
    </source>
</evidence>
<reference evidence="10" key="2">
    <citation type="submission" date="2025-08" db="UniProtKB">
        <authorList>
            <consortium name="Ensembl"/>
        </authorList>
    </citation>
    <scope>IDENTIFICATION</scope>
</reference>
<dbReference type="Pfam" id="PF23560">
    <property type="entry name" value="GBD_Hemicentin"/>
    <property type="match status" value="1"/>
</dbReference>
<dbReference type="SUPFAM" id="SSF53300">
    <property type="entry name" value="vWA-like"/>
    <property type="match status" value="1"/>
</dbReference>
<comment type="subcellular location">
    <subcellularLocation>
        <location evidence="1">Secreted</location>
    </subcellularLocation>
</comment>
<dbReference type="PANTHER" id="PTHR14905:SF18">
    <property type="entry name" value="VON WILLEBRAND FACTOR A DOMAIN-CONTAINING 10, TANDEM DUPLICATE 1-RELATED"/>
    <property type="match status" value="1"/>
</dbReference>
<evidence type="ECO:0000256" key="2">
    <source>
        <dbReference type="ARBA" id="ARBA00022525"/>
    </source>
</evidence>
<evidence type="ECO:0000259" key="7">
    <source>
        <dbReference type="Pfam" id="PF23619"/>
    </source>
</evidence>
<gene>
    <name evidence="10" type="primary">LOC114475259</name>
</gene>
<keyword evidence="3 5" id="KW-0732">Signal</keyword>
<evidence type="ECO:0000259" key="9">
    <source>
        <dbReference type="Pfam" id="PF25107"/>
    </source>
</evidence>
<dbReference type="InterPro" id="IPR036465">
    <property type="entry name" value="vWFA_dom_sf"/>
</dbReference>
<dbReference type="Pfam" id="PF25107">
    <property type="entry name" value="VWA7_N"/>
    <property type="match status" value="1"/>
</dbReference>
<feature type="signal peptide" evidence="5">
    <location>
        <begin position="1"/>
        <end position="19"/>
    </location>
</feature>
<evidence type="ECO:0000259" key="8">
    <source>
        <dbReference type="Pfam" id="PF25106"/>
    </source>
</evidence>
<dbReference type="InterPro" id="IPR052577">
    <property type="entry name" value="VWA7"/>
</dbReference>
<feature type="domain" description="VWA7 N-terminal" evidence="9">
    <location>
        <begin position="65"/>
        <end position="289"/>
    </location>
</feature>
<feature type="domain" description="Hemicentin/VWA7 galactose-binding" evidence="6">
    <location>
        <begin position="493"/>
        <end position="589"/>
    </location>
</feature>
<keyword evidence="11" id="KW-1185">Reference proteome</keyword>
<evidence type="ECO:0000256" key="3">
    <source>
        <dbReference type="ARBA" id="ARBA00022729"/>
    </source>
</evidence>
<dbReference type="InterPro" id="IPR056475">
    <property type="entry name" value="GBD_Hemicentin/VWA7"/>
</dbReference>
<sequence>MSSVLALLSFLFLHTGAHSFGILPGSSLSHLEITKAALLNVTVQVCRALAQTEGTQFTPPVLPHTVESVATACNTPQSTKSLQQAVTFIILRNVRVDLRHALNASFHFDEEKLNEGRNIITEGIRAVKASNKQENYEAARQKLGELLHPLQDFYSHSNWVELGNTLPNPRLIRSDVSIGNLADVNRATCRSCEGDDCTNNILEDIIEEQVLTSGYFGIVPVLSTKPPGKCSHGGGLDVTSKIEPIGGINKDTFSSNHGHLHTQAANMAIAATSQLLEDIRSAAGDRPFLQMMGMFKGSSKALCFVIDTTSSMSEDIQTVQDVTSAIINSEVGTDNEPSVYILVPFNDPDFGPLIKTTDPKVFKDVIDSLQASGGGDEEELSLSGLQLALSSAPFSSEIFLFTDAPAKDKQLKNTVIALIERTQTMVTFFITDSSPLNSRRRRNANLLSRMSASDTQLYKDLAQASGSLAIEVTKSDLPRAATIITESASSSLVTLLQAVRNPGKKDSFTFIVDQTVSNVRVYITGTSVTFTITSPTGVSQQSTSTTGSLITSSQSVGNFRSLQLTKIKGSWQINMNSNDSYTLKVIGESPIDFLFDFVAPSQGVFSGFDALETRPRAGVNGGLLVTLTGSSTATVTNVTLVTSSGSEQINGVVESQGSGNFLVQVDRVPSDEFVVRVKGKDQSNVFQRQSTTNFRASNVTITADSSSILEPGSDFSVTFSLTTNGPDGNFTIRATNNRRFASTFPTSLLLENGTSANGTVMLSAPLNTPSGTDVTLTIEAEAPGGGDSNYIVLRFSVVNTVTDFTAPVCELLSLQSNCSDNCSSAMWDLSVRVSDGNDGTGVERVTLRQGGGMLNTSLEAGNENVTLASYTSSCCSPEAELLVVDRVGNVGTCAYNIREGSVGAQSSSTRTMLSMWLYLSLIILGLHVVKFSEN</sequence>
<keyword evidence="4" id="KW-0325">Glycoprotein</keyword>
<dbReference type="Ensembl" id="ENSGWIT00000009034.1">
    <property type="protein sequence ID" value="ENSGWIP00000008085.1"/>
    <property type="gene ID" value="ENSGWIG00000004758.1"/>
</dbReference>
<dbReference type="AlphaFoldDB" id="A0A8C5DK81"/>
<keyword evidence="2" id="KW-0964">Secreted</keyword>
<protein>
    <submittedName>
        <fullName evidence="10">von Willebrand factor A domain-containing protein 7-like</fullName>
    </submittedName>
</protein>
<accession>A0A8C5DK81</accession>
<dbReference type="GO" id="GO:0005576">
    <property type="term" value="C:extracellular region"/>
    <property type="evidence" value="ECO:0007669"/>
    <property type="project" value="UniProtKB-SubCell"/>
</dbReference>
<evidence type="ECO:0000256" key="4">
    <source>
        <dbReference type="ARBA" id="ARBA00023180"/>
    </source>
</evidence>
<feature type="domain" description="Hemicentin-1-like von Willebrand factor A" evidence="8">
    <location>
        <begin position="301"/>
        <end position="474"/>
    </location>
</feature>
<feature type="domain" description="VWA7 Ig-like" evidence="7">
    <location>
        <begin position="699"/>
        <end position="798"/>
    </location>
</feature>
<dbReference type="Pfam" id="PF23619">
    <property type="entry name" value="Ig_VWA7"/>
    <property type="match status" value="1"/>
</dbReference>
<evidence type="ECO:0000259" key="6">
    <source>
        <dbReference type="Pfam" id="PF23560"/>
    </source>
</evidence>
<evidence type="ECO:0000256" key="5">
    <source>
        <dbReference type="SAM" id="SignalP"/>
    </source>
</evidence>
<feature type="chain" id="PRO_5034031319" evidence="5">
    <location>
        <begin position="20"/>
        <end position="934"/>
    </location>
</feature>